<feature type="domain" description="Putative auto-transporter adhesin head GIN" evidence="3">
    <location>
        <begin position="44"/>
        <end position="227"/>
    </location>
</feature>
<sequence>MKKSIQLLVCSVFFLSTVANAQWSKERIKGNGKVVTNTRSTTSYDEIKVMGSFDVDLVAGKEGSITVKAEENLQQYIKVEVDGNVLKIYTEKNKNISSSMGKNIQVTVPFEKISGVSLSGSGDVRSKNMIKSDSFTAVLSGSGNLDLDVDAVTLNLSISGSGDAVLKGNAGTFTTKLSGSGDIDSDALKAKNVDITISGSGDSKVFCSENLKARVSGSGEIQYKGDPKTKDAKVSGSGSISKA</sequence>
<feature type="signal peptide" evidence="2">
    <location>
        <begin position="1"/>
        <end position="21"/>
    </location>
</feature>
<reference evidence="5 7" key="2">
    <citation type="submission" date="2016-11" db="EMBL/GenBank/DDBJ databases">
        <title>Whole genomes of Flavobacteriaceae.</title>
        <authorList>
            <person name="Stine C."/>
            <person name="Li C."/>
            <person name="Tadesse D."/>
        </authorList>
    </citation>
    <scope>NUCLEOTIDE SEQUENCE [LARGE SCALE GENOMIC DNA]</scope>
    <source>
        <strain evidence="5 7">ATCC 29551</strain>
    </source>
</reference>
<comment type="caution">
    <text evidence="4">The sequence shown here is derived from an EMBL/GenBank/DDBJ whole genome shotgun (WGS) entry which is preliminary data.</text>
</comment>
<keyword evidence="7" id="KW-1185">Reference proteome</keyword>
<feature type="chain" id="PRO_5001801883" evidence="2">
    <location>
        <begin position="22"/>
        <end position="243"/>
    </location>
</feature>
<dbReference type="OrthoDB" id="5585143at2"/>
<dbReference type="eggNOG" id="COG3595">
    <property type="taxonomic scope" value="Bacteria"/>
</dbReference>
<feature type="compositionally biased region" description="Basic and acidic residues" evidence="1">
    <location>
        <begin position="223"/>
        <end position="233"/>
    </location>
</feature>
<dbReference type="Pfam" id="PF10988">
    <property type="entry name" value="DUF2807"/>
    <property type="match status" value="1"/>
</dbReference>
<dbReference type="RefSeq" id="WP_035627289.1">
    <property type="nucleotide sequence ID" value="NZ_JBEWQG010000025.1"/>
</dbReference>
<dbReference type="AlphaFoldDB" id="A0A085ZZU2"/>
<name>A0A085ZZU2_FLAHY</name>
<evidence type="ECO:0000313" key="6">
    <source>
        <dbReference type="Proteomes" id="UP000028712"/>
    </source>
</evidence>
<evidence type="ECO:0000256" key="1">
    <source>
        <dbReference type="SAM" id="MobiDB-lite"/>
    </source>
</evidence>
<dbReference type="Proteomes" id="UP000198424">
    <property type="component" value="Unassembled WGS sequence"/>
</dbReference>
<evidence type="ECO:0000256" key="2">
    <source>
        <dbReference type="SAM" id="SignalP"/>
    </source>
</evidence>
<dbReference type="PANTHER" id="PTHR39200">
    <property type="entry name" value="HYPOTHETICAL EXPORTED PROTEIN"/>
    <property type="match status" value="1"/>
</dbReference>
<gene>
    <name evidence="5" type="ORF">B0A62_08255</name>
    <name evidence="4" type="ORF">IW20_21930</name>
</gene>
<dbReference type="EMBL" id="MUGY01000007">
    <property type="protein sequence ID" value="OXA95292.1"/>
    <property type="molecule type" value="Genomic_DNA"/>
</dbReference>
<organism evidence="4 6">
    <name type="scientific">Flavobacterium hydatis</name>
    <name type="common">Cytophaga aquatilis</name>
    <dbReference type="NCBI Taxonomy" id="991"/>
    <lineage>
        <taxon>Bacteria</taxon>
        <taxon>Pseudomonadati</taxon>
        <taxon>Bacteroidota</taxon>
        <taxon>Flavobacteriia</taxon>
        <taxon>Flavobacteriales</taxon>
        <taxon>Flavobacteriaceae</taxon>
        <taxon>Flavobacterium</taxon>
    </lineage>
</organism>
<accession>A0A085ZZU2</accession>
<evidence type="ECO:0000313" key="5">
    <source>
        <dbReference type="EMBL" id="OXA95292.1"/>
    </source>
</evidence>
<dbReference type="Gene3D" id="2.160.20.120">
    <property type="match status" value="1"/>
</dbReference>
<evidence type="ECO:0000313" key="7">
    <source>
        <dbReference type="Proteomes" id="UP000198424"/>
    </source>
</evidence>
<keyword evidence="2" id="KW-0732">Signal</keyword>
<reference evidence="4 6" key="1">
    <citation type="submission" date="2014-07" db="EMBL/GenBank/DDBJ databases">
        <title>Genome of Flavobacterium hydatis DSM 2063.</title>
        <authorList>
            <person name="Pipes S.E."/>
            <person name="Stropko S.J."/>
            <person name="Newman J.D."/>
        </authorList>
    </citation>
    <scope>NUCLEOTIDE SEQUENCE [LARGE SCALE GENOMIC DNA]</scope>
    <source>
        <strain evidence="4 6">DSM 2063</strain>
    </source>
</reference>
<feature type="region of interest" description="Disordered" evidence="1">
    <location>
        <begin position="218"/>
        <end position="243"/>
    </location>
</feature>
<dbReference type="STRING" id="991.IW20_21930"/>
<evidence type="ECO:0000259" key="3">
    <source>
        <dbReference type="Pfam" id="PF10988"/>
    </source>
</evidence>
<dbReference type="Proteomes" id="UP000028712">
    <property type="component" value="Unassembled WGS sequence"/>
</dbReference>
<protein>
    <submittedName>
        <fullName evidence="5">DUF2807 domain-containing protein</fullName>
    </submittedName>
</protein>
<proteinExistence type="predicted"/>
<dbReference type="InterPro" id="IPR021255">
    <property type="entry name" value="DUF2807"/>
</dbReference>
<dbReference type="PANTHER" id="PTHR39200:SF1">
    <property type="entry name" value="AUTO-TRANSPORTER ADHESIN HEAD GIN DOMAIN-CONTAINING PROTEIN-RELATED"/>
    <property type="match status" value="1"/>
</dbReference>
<dbReference type="EMBL" id="JPRM01000043">
    <property type="protein sequence ID" value="KFF09956.1"/>
    <property type="molecule type" value="Genomic_DNA"/>
</dbReference>
<evidence type="ECO:0000313" key="4">
    <source>
        <dbReference type="EMBL" id="KFF09956.1"/>
    </source>
</evidence>